<dbReference type="GO" id="GO:0080120">
    <property type="term" value="P:CAAX-box protein maturation"/>
    <property type="evidence" value="ECO:0007669"/>
    <property type="project" value="UniProtKB-ARBA"/>
</dbReference>
<keyword evidence="4" id="KW-0378">Hydrolase</keyword>
<keyword evidence="4" id="KW-0645">Protease</keyword>
<keyword evidence="2" id="KW-1133">Transmembrane helix</keyword>
<dbReference type="EMBL" id="AYZQ01000002">
    <property type="protein sequence ID" value="KRM71897.1"/>
    <property type="molecule type" value="Genomic_DNA"/>
</dbReference>
<name>A0A0R2B6J0_9LACO</name>
<keyword evidence="5" id="KW-1185">Reference proteome</keyword>
<dbReference type="STRING" id="1423727.FC34_GL000874"/>
<feature type="transmembrane region" description="Helical" evidence="2">
    <location>
        <begin position="147"/>
        <end position="166"/>
    </location>
</feature>
<feature type="domain" description="CAAX prenyl protease 2/Lysostaphin resistance protein A-like" evidence="3">
    <location>
        <begin position="121"/>
        <end position="209"/>
    </location>
</feature>
<dbReference type="InterPro" id="IPR003675">
    <property type="entry name" value="Rce1/LyrA-like_dom"/>
</dbReference>
<reference evidence="4 5" key="1">
    <citation type="journal article" date="2015" name="Genome Announc.">
        <title>Expanding the biotechnology potential of lactobacilli through comparative genomics of 213 strains and associated genera.</title>
        <authorList>
            <person name="Sun Z."/>
            <person name="Harris H.M."/>
            <person name="McCann A."/>
            <person name="Guo C."/>
            <person name="Argimon S."/>
            <person name="Zhang W."/>
            <person name="Yang X."/>
            <person name="Jeffery I.B."/>
            <person name="Cooney J.C."/>
            <person name="Kagawa T.F."/>
            <person name="Liu W."/>
            <person name="Song Y."/>
            <person name="Salvetti E."/>
            <person name="Wrobel A."/>
            <person name="Rasinkangas P."/>
            <person name="Parkhill J."/>
            <person name="Rea M.C."/>
            <person name="O'Sullivan O."/>
            <person name="Ritari J."/>
            <person name="Douillard F.P."/>
            <person name="Paul Ross R."/>
            <person name="Yang R."/>
            <person name="Briner A.E."/>
            <person name="Felis G.E."/>
            <person name="de Vos W.M."/>
            <person name="Barrangou R."/>
            <person name="Klaenhammer T.R."/>
            <person name="Caufield P.W."/>
            <person name="Cui Y."/>
            <person name="Zhang H."/>
            <person name="O'Toole P.W."/>
        </authorList>
    </citation>
    <scope>NUCLEOTIDE SEQUENCE [LARGE SCALE GENOMIC DNA]</scope>
    <source>
        <strain evidence="4 5">DSM 23927</strain>
    </source>
</reference>
<dbReference type="GO" id="GO:0006508">
    <property type="term" value="P:proteolysis"/>
    <property type="evidence" value="ECO:0007669"/>
    <property type="project" value="UniProtKB-KW"/>
</dbReference>
<evidence type="ECO:0000259" key="3">
    <source>
        <dbReference type="Pfam" id="PF02517"/>
    </source>
</evidence>
<feature type="transmembrane region" description="Helical" evidence="2">
    <location>
        <begin position="118"/>
        <end position="135"/>
    </location>
</feature>
<dbReference type="Proteomes" id="UP000051672">
    <property type="component" value="Unassembled WGS sequence"/>
</dbReference>
<feature type="transmembrane region" description="Helical" evidence="2">
    <location>
        <begin position="74"/>
        <end position="98"/>
    </location>
</feature>
<dbReference type="PATRIC" id="fig|1423727.3.peg.880"/>
<accession>A0A0R2B6J0</accession>
<dbReference type="Pfam" id="PF02517">
    <property type="entry name" value="Rce1-like"/>
    <property type="match status" value="1"/>
</dbReference>
<sequence length="218" mass="23706">MFNLNKFAKVIVGLLLLLPMIFLASGNSLVGAFFTGVLQNWIFLLGYSAVAIAILLFLNRLLAGPKATISPLTARFIGIATLWAVFIVILTVVLTNIFPSGTSADGPLNSAAAKLLTGPLRWPMILSLCLFTPITEELAFRGVIQQFISGLVGFWPATVLTALLFTVLHWQLLIPSICLFTFAMGISIMNHYSHTLATSIIAHIIYNTIVTVLVFVQL</sequence>
<dbReference type="AlphaFoldDB" id="A0A0R2B6J0"/>
<gene>
    <name evidence="4" type="ORF">FC34_GL000874</name>
</gene>
<evidence type="ECO:0000313" key="5">
    <source>
        <dbReference type="Proteomes" id="UP000051672"/>
    </source>
</evidence>
<feature type="transmembrane region" description="Helical" evidence="2">
    <location>
        <begin position="42"/>
        <end position="62"/>
    </location>
</feature>
<comment type="similarity">
    <text evidence="1">Belongs to the UPF0177 family.</text>
</comment>
<feature type="transmembrane region" description="Helical" evidence="2">
    <location>
        <begin position="196"/>
        <end position="216"/>
    </location>
</feature>
<dbReference type="GO" id="GO:0004175">
    <property type="term" value="F:endopeptidase activity"/>
    <property type="evidence" value="ECO:0007669"/>
    <property type="project" value="UniProtKB-ARBA"/>
</dbReference>
<evidence type="ECO:0000256" key="2">
    <source>
        <dbReference type="SAM" id="Phobius"/>
    </source>
</evidence>
<evidence type="ECO:0000313" key="4">
    <source>
        <dbReference type="EMBL" id="KRM71897.1"/>
    </source>
</evidence>
<proteinExistence type="inferred from homology"/>
<organism evidence="4 5">
    <name type="scientific">Lacticaseibacillus brantae DSM 23927</name>
    <dbReference type="NCBI Taxonomy" id="1423727"/>
    <lineage>
        <taxon>Bacteria</taxon>
        <taxon>Bacillati</taxon>
        <taxon>Bacillota</taxon>
        <taxon>Bacilli</taxon>
        <taxon>Lactobacillales</taxon>
        <taxon>Lactobacillaceae</taxon>
        <taxon>Lacticaseibacillus</taxon>
    </lineage>
</organism>
<keyword evidence="2" id="KW-0472">Membrane</keyword>
<protein>
    <submittedName>
        <fullName evidence="4">Metal-dependent membrane protease</fullName>
    </submittedName>
</protein>
<keyword evidence="2" id="KW-0812">Transmembrane</keyword>
<comment type="caution">
    <text evidence="4">The sequence shown here is derived from an EMBL/GenBank/DDBJ whole genome shotgun (WGS) entry which is preliminary data.</text>
</comment>
<evidence type="ECO:0000256" key="1">
    <source>
        <dbReference type="ARBA" id="ARBA00009067"/>
    </source>
</evidence>